<dbReference type="RefSeq" id="WP_266348993.1">
    <property type="nucleotide sequence ID" value="NZ_JAPKNG010000003.1"/>
</dbReference>
<keyword evidence="2" id="KW-0732">Signal</keyword>
<sequence>MTLRSVLIGLAAVASIAGAVPAASAQGIIIDQGGVRIAPPPGYDDGGQRGYDRGPQYNHRGISPREASRIARGAGMAQTYDVGRRGPMWVVSGADRRGRGLIVTISSRTGDIVNVNRQGRG</sequence>
<reference evidence="3 4" key="1">
    <citation type="submission" date="2023-07" db="EMBL/GenBank/DDBJ databases">
        <title>Genomic Encyclopedia of Type Strains, Phase IV (KMG-IV): sequencing the most valuable type-strain genomes for metagenomic binning, comparative biology and taxonomic classification.</title>
        <authorList>
            <person name="Goeker M."/>
        </authorList>
    </citation>
    <scope>NUCLEOTIDE SEQUENCE [LARGE SCALE GENOMIC DNA]</scope>
    <source>
        <strain evidence="3 4">B6-8</strain>
    </source>
</reference>
<gene>
    <name evidence="3" type="ORF">QO014_002473</name>
</gene>
<dbReference type="Proteomes" id="UP001241603">
    <property type="component" value="Unassembled WGS sequence"/>
</dbReference>
<feature type="region of interest" description="Disordered" evidence="1">
    <location>
        <begin position="39"/>
        <end position="62"/>
    </location>
</feature>
<evidence type="ECO:0000256" key="1">
    <source>
        <dbReference type="SAM" id="MobiDB-lite"/>
    </source>
</evidence>
<evidence type="ECO:0000256" key="2">
    <source>
        <dbReference type="SAM" id="SignalP"/>
    </source>
</evidence>
<feature type="chain" id="PRO_5045449454" description="Antifreeze protein" evidence="2">
    <location>
        <begin position="26"/>
        <end position="121"/>
    </location>
</feature>
<evidence type="ECO:0000313" key="4">
    <source>
        <dbReference type="Proteomes" id="UP001241603"/>
    </source>
</evidence>
<organism evidence="3 4">
    <name type="scientific">Kaistia dalseonensis</name>
    <dbReference type="NCBI Taxonomy" id="410840"/>
    <lineage>
        <taxon>Bacteria</taxon>
        <taxon>Pseudomonadati</taxon>
        <taxon>Pseudomonadota</taxon>
        <taxon>Alphaproteobacteria</taxon>
        <taxon>Hyphomicrobiales</taxon>
        <taxon>Kaistiaceae</taxon>
        <taxon>Kaistia</taxon>
    </lineage>
</organism>
<feature type="signal peptide" evidence="2">
    <location>
        <begin position="1"/>
        <end position="25"/>
    </location>
</feature>
<evidence type="ECO:0000313" key="3">
    <source>
        <dbReference type="EMBL" id="MDQ0438081.1"/>
    </source>
</evidence>
<proteinExistence type="predicted"/>
<keyword evidence="4" id="KW-1185">Reference proteome</keyword>
<protein>
    <recommendedName>
        <fullName evidence="5">Antifreeze protein</fullName>
    </recommendedName>
</protein>
<evidence type="ECO:0008006" key="5">
    <source>
        <dbReference type="Google" id="ProtNLM"/>
    </source>
</evidence>
<name>A0ABU0H6Y8_9HYPH</name>
<dbReference type="EMBL" id="JAUSVO010000003">
    <property type="protein sequence ID" value="MDQ0438081.1"/>
    <property type="molecule type" value="Genomic_DNA"/>
</dbReference>
<accession>A0ABU0H6Y8</accession>
<comment type="caution">
    <text evidence="3">The sequence shown here is derived from an EMBL/GenBank/DDBJ whole genome shotgun (WGS) entry which is preliminary data.</text>
</comment>